<dbReference type="EMBL" id="JAUSQZ010000001">
    <property type="protein sequence ID" value="MDP9828257.1"/>
    <property type="molecule type" value="Genomic_DNA"/>
</dbReference>
<protein>
    <submittedName>
        <fullName evidence="4">Arsenite-transporting ATPase</fullName>
    </submittedName>
</protein>
<evidence type="ECO:0000259" key="2">
    <source>
        <dbReference type="Pfam" id="PF02374"/>
    </source>
</evidence>
<evidence type="ECO:0000259" key="3">
    <source>
        <dbReference type="Pfam" id="PF17886"/>
    </source>
</evidence>
<dbReference type="InterPro" id="IPR027417">
    <property type="entry name" value="P-loop_NTPase"/>
</dbReference>
<feature type="domain" description="ArsA HSP20-like" evidence="3">
    <location>
        <begin position="315"/>
        <end position="376"/>
    </location>
</feature>
<feature type="domain" description="ArsA/GET3 Anion-transporting ATPase-like" evidence="2">
    <location>
        <begin position="5"/>
        <end position="285"/>
    </location>
</feature>
<reference evidence="4 5" key="1">
    <citation type="submission" date="2023-07" db="EMBL/GenBank/DDBJ databases">
        <title>Sequencing the genomes of 1000 actinobacteria strains.</title>
        <authorList>
            <person name="Klenk H.-P."/>
        </authorList>
    </citation>
    <scope>NUCLEOTIDE SEQUENCE [LARGE SCALE GENOMIC DNA]</scope>
    <source>
        <strain evidence="4 5">DSM 44388</strain>
    </source>
</reference>
<keyword evidence="5" id="KW-1185">Reference proteome</keyword>
<evidence type="ECO:0000313" key="5">
    <source>
        <dbReference type="Proteomes" id="UP001235712"/>
    </source>
</evidence>
<dbReference type="Gene3D" id="3.40.50.300">
    <property type="entry name" value="P-loop containing nucleotide triphosphate hydrolases"/>
    <property type="match status" value="1"/>
</dbReference>
<evidence type="ECO:0000313" key="4">
    <source>
        <dbReference type="EMBL" id="MDP9828257.1"/>
    </source>
</evidence>
<dbReference type="InterPro" id="IPR025723">
    <property type="entry name" value="ArsA/GET3_ATPase-like"/>
</dbReference>
<dbReference type="InterPro" id="IPR008978">
    <property type="entry name" value="HSP20-like_chaperone"/>
</dbReference>
<dbReference type="RefSeq" id="WP_307245264.1">
    <property type="nucleotide sequence ID" value="NZ_JAUSQZ010000001.1"/>
</dbReference>
<dbReference type="PANTHER" id="PTHR10803">
    <property type="entry name" value="ARSENICAL PUMP-DRIVING ATPASE ARSENITE-TRANSLOCATING ATPASE"/>
    <property type="match status" value="1"/>
</dbReference>
<dbReference type="CDD" id="cd02035">
    <property type="entry name" value="ArsA"/>
    <property type="match status" value="1"/>
</dbReference>
<accession>A0ABT9P736</accession>
<dbReference type="InterPro" id="IPR016300">
    <property type="entry name" value="ATPase_ArsA/GET3"/>
</dbReference>
<dbReference type="InterPro" id="IPR040612">
    <property type="entry name" value="ArsA_HSP20-like"/>
</dbReference>
<dbReference type="Pfam" id="PF17886">
    <property type="entry name" value="ArsA_HSP20"/>
    <property type="match status" value="1"/>
</dbReference>
<dbReference type="Gene3D" id="2.60.40.790">
    <property type="match status" value="1"/>
</dbReference>
<dbReference type="Proteomes" id="UP001235712">
    <property type="component" value="Unassembled WGS sequence"/>
</dbReference>
<organism evidence="4 5">
    <name type="scientific">Kineosporia succinea</name>
    <dbReference type="NCBI Taxonomy" id="84632"/>
    <lineage>
        <taxon>Bacteria</taxon>
        <taxon>Bacillati</taxon>
        <taxon>Actinomycetota</taxon>
        <taxon>Actinomycetes</taxon>
        <taxon>Kineosporiales</taxon>
        <taxon>Kineosporiaceae</taxon>
        <taxon>Kineosporia</taxon>
    </lineage>
</organism>
<dbReference type="SUPFAM" id="SSF49764">
    <property type="entry name" value="HSP20-like chaperones"/>
    <property type="match status" value="1"/>
</dbReference>
<gene>
    <name evidence="4" type="ORF">J2S57_004006</name>
</gene>
<dbReference type="SUPFAM" id="SSF52540">
    <property type="entry name" value="P-loop containing nucleoside triphosphate hydrolases"/>
    <property type="match status" value="1"/>
</dbReference>
<sequence>MPPVRLVVFTGKGGVGTTTTAAATAARAAGQGLKTLLLSVGSSLADVLATSVGAEPAEVAAGLFAQRIDPRQVAARVWDPVRTMLPAALDDLGLDPVGAEDLADLPGLDALLTLVAVREQVHDGPWDLVVLDCPAAFEVFAVPAQLERLLLRLLPMERRIDRLTARGMTGDPLVTAVDGLARELASVRSMLSGARVRLVLTPEATVLAHSRRLFTALVLSGLTVDAVVANKVFPPGVPGDRGGWPESRRDRQQELLEETSAFGVPVQRVEYAPGEPAGVRALAALEVPDGLSAPEGLPAPEGQVDPDGRIERTGTGFTLHLALPLARRDDLDLGRRGDDLVITAAGYRRVLHLPAALRRCEVTGASLRDGTLAVRFVPDPAQFPARWV</sequence>
<dbReference type="PANTHER" id="PTHR10803:SF3">
    <property type="entry name" value="ATPASE GET3"/>
    <property type="match status" value="1"/>
</dbReference>
<evidence type="ECO:0000256" key="1">
    <source>
        <dbReference type="ARBA" id="ARBA00011040"/>
    </source>
</evidence>
<name>A0ABT9P736_9ACTN</name>
<comment type="caution">
    <text evidence="4">The sequence shown here is derived from an EMBL/GenBank/DDBJ whole genome shotgun (WGS) entry which is preliminary data.</text>
</comment>
<dbReference type="Pfam" id="PF02374">
    <property type="entry name" value="ArsA_ATPase"/>
    <property type="match status" value="1"/>
</dbReference>
<comment type="similarity">
    <text evidence="1">Belongs to the arsA ATPase family.</text>
</comment>
<proteinExistence type="inferred from homology"/>